<evidence type="ECO:0000313" key="2">
    <source>
        <dbReference type="EMBL" id="KAE9410949.1"/>
    </source>
</evidence>
<dbReference type="OrthoDB" id="2592504at2759"/>
<organism evidence="2 3">
    <name type="scientific">Gymnopus androsaceus JB14</name>
    <dbReference type="NCBI Taxonomy" id="1447944"/>
    <lineage>
        <taxon>Eukaryota</taxon>
        <taxon>Fungi</taxon>
        <taxon>Dikarya</taxon>
        <taxon>Basidiomycota</taxon>
        <taxon>Agaricomycotina</taxon>
        <taxon>Agaricomycetes</taxon>
        <taxon>Agaricomycetidae</taxon>
        <taxon>Agaricales</taxon>
        <taxon>Marasmiineae</taxon>
        <taxon>Omphalotaceae</taxon>
        <taxon>Gymnopus</taxon>
    </lineage>
</organism>
<dbReference type="Pfam" id="PF24852">
    <property type="entry name" value="DUF7726"/>
    <property type="match status" value="1"/>
</dbReference>
<accession>A0A6A4IKH4</accession>
<dbReference type="InterPro" id="IPR056143">
    <property type="entry name" value="DUF7726"/>
</dbReference>
<feature type="non-terminal residue" evidence="2">
    <location>
        <position position="1"/>
    </location>
</feature>
<evidence type="ECO:0000313" key="3">
    <source>
        <dbReference type="Proteomes" id="UP000799118"/>
    </source>
</evidence>
<keyword evidence="3" id="KW-1185">Reference proteome</keyword>
<protein>
    <recommendedName>
        <fullName evidence="1">DUF7726 domain-containing protein</fullName>
    </recommendedName>
</protein>
<dbReference type="AlphaFoldDB" id="A0A6A4IKH4"/>
<gene>
    <name evidence="2" type="ORF">BT96DRAFT_804935</name>
</gene>
<sequence>DDCAEVRRKIRALLQTPNFKITHWLRDIGGINNNSYGRFMKEKGRTDGATNGTYYAAYCYFEKVRIAEGKKKTAGRIRSESEQPYGFLLENRRRGWFPA</sequence>
<proteinExistence type="predicted"/>
<dbReference type="PANTHER" id="PTHR42339">
    <property type="entry name" value="HISTONE H1"/>
    <property type="match status" value="1"/>
</dbReference>
<feature type="domain" description="DUF7726" evidence="1">
    <location>
        <begin position="1"/>
        <end position="71"/>
    </location>
</feature>
<dbReference type="PANTHER" id="PTHR42339:SF1">
    <property type="entry name" value="HISTONE H1"/>
    <property type="match status" value="1"/>
</dbReference>
<reference evidence="2" key="1">
    <citation type="journal article" date="2019" name="Environ. Microbiol.">
        <title>Fungal ecological strategies reflected in gene transcription - a case study of two litter decomposers.</title>
        <authorList>
            <person name="Barbi F."/>
            <person name="Kohler A."/>
            <person name="Barry K."/>
            <person name="Baskaran P."/>
            <person name="Daum C."/>
            <person name="Fauchery L."/>
            <person name="Ihrmark K."/>
            <person name="Kuo A."/>
            <person name="LaButti K."/>
            <person name="Lipzen A."/>
            <person name="Morin E."/>
            <person name="Grigoriev I.V."/>
            <person name="Henrissat B."/>
            <person name="Lindahl B."/>
            <person name="Martin F."/>
        </authorList>
    </citation>
    <scope>NUCLEOTIDE SEQUENCE</scope>
    <source>
        <strain evidence="2">JB14</strain>
    </source>
</reference>
<dbReference type="EMBL" id="ML769384">
    <property type="protein sequence ID" value="KAE9410949.1"/>
    <property type="molecule type" value="Genomic_DNA"/>
</dbReference>
<dbReference type="Proteomes" id="UP000799118">
    <property type="component" value="Unassembled WGS sequence"/>
</dbReference>
<name>A0A6A4IKH4_9AGAR</name>
<evidence type="ECO:0000259" key="1">
    <source>
        <dbReference type="Pfam" id="PF24852"/>
    </source>
</evidence>